<evidence type="ECO:0000256" key="1">
    <source>
        <dbReference type="SAM" id="Coils"/>
    </source>
</evidence>
<evidence type="ECO:0000313" key="3">
    <source>
        <dbReference type="Proteomes" id="UP001381693"/>
    </source>
</evidence>
<keyword evidence="3" id="KW-1185">Reference proteome</keyword>
<keyword evidence="1" id="KW-0175">Coiled coil</keyword>
<name>A0AAN8XJE3_HALRR</name>
<evidence type="ECO:0000313" key="2">
    <source>
        <dbReference type="EMBL" id="KAK7085321.1"/>
    </source>
</evidence>
<dbReference type="AlphaFoldDB" id="A0AAN8XJE3"/>
<protein>
    <submittedName>
        <fullName evidence="2">Uncharacterized protein</fullName>
    </submittedName>
</protein>
<comment type="caution">
    <text evidence="2">The sequence shown here is derived from an EMBL/GenBank/DDBJ whole genome shotgun (WGS) entry which is preliminary data.</text>
</comment>
<dbReference type="EMBL" id="JAXCGZ010001184">
    <property type="protein sequence ID" value="KAK7085321.1"/>
    <property type="molecule type" value="Genomic_DNA"/>
</dbReference>
<reference evidence="2 3" key="1">
    <citation type="submission" date="2023-11" db="EMBL/GenBank/DDBJ databases">
        <title>Halocaridina rubra genome assembly.</title>
        <authorList>
            <person name="Smith C."/>
        </authorList>
    </citation>
    <scope>NUCLEOTIDE SEQUENCE [LARGE SCALE GENOMIC DNA]</scope>
    <source>
        <strain evidence="2">EP-1</strain>
        <tissue evidence="2">Whole</tissue>
    </source>
</reference>
<accession>A0AAN8XJE3</accession>
<proteinExistence type="predicted"/>
<dbReference type="Proteomes" id="UP001381693">
    <property type="component" value="Unassembled WGS sequence"/>
</dbReference>
<gene>
    <name evidence="2" type="ORF">SK128_023448</name>
</gene>
<feature type="non-terminal residue" evidence="2">
    <location>
        <position position="1"/>
    </location>
</feature>
<sequence>VESKNEILQKLESENSSLTKLLNEKSFSLERYQREILKVSADLEEKKKEVTEQKITISTLQDALVTSKRNCDELRLRLDDHVSVGMPPRSLPLLMYAASCSNNISDVNHCVTNKSALPDACIDSAFSGHSNPSSSLNQKCTKDKLSLLPSNGSVSFQSDHMHCSTGKQPLDWNNLPAATDMFSLPDMRTSNICANTNLNSHAVSAIDLASIPVMNDHASVMPNNYLNHGAHVTGELYCNIVHTDEKVIDDIIVNHKEYSSDIHIPNCLGKIHDV</sequence>
<feature type="coiled-coil region" evidence="1">
    <location>
        <begin position="1"/>
        <end position="63"/>
    </location>
</feature>
<organism evidence="2 3">
    <name type="scientific">Halocaridina rubra</name>
    <name type="common">Hawaiian red shrimp</name>
    <dbReference type="NCBI Taxonomy" id="373956"/>
    <lineage>
        <taxon>Eukaryota</taxon>
        <taxon>Metazoa</taxon>
        <taxon>Ecdysozoa</taxon>
        <taxon>Arthropoda</taxon>
        <taxon>Crustacea</taxon>
        <taxon>Multicrustacea</taxon>
        <taxon>Malacostraca</taxon>
        <taxon>Eumalacostraca</taxon>
        <taxon>Eucarida</taxon>
        <taxon>Decapoda</taxon>
        <taxon>Pleocyemata</taxon>
        <taxon>Caridea</taxon>
        <taxon>Atyoidea</taxon>
        <taxon>Atyidae</taxon>
        <taxon>Halocaridina</taxon>
    </lineage>
</organism>